<proteinExistence type="inferred from homology"/>
<gene>
    <name evidence="8" type="ORF">DFQ59_102685</name>
</gene>
<dbReference type="Gene3D" id="3.90.1150.10">
    <property type="entry name" value="Aspartate Aminotransferase, domain 1"/>
    <property type="match status" value="1"/>
</dbReference>
<organism evidence="8 9">
    <name type="scientific">Thioalbus denitrificans</name>
    <dbReference type="NCBI Taxonomy" id="547122"/>
    <lineage>
        <taxon>Bacteria</taxon>
        <taxon>Pseudomonadati</taxon>
        <taxon>Pseudomonadota</taxon>
        <taxon>Gammaproteobacteria</taxon>
        <taxon>Chromatiales</taxon>
        <taxon>Ectothiorhodospiraceae</taxon>
        <taxon>Thioalbus</taxon>
    </lineage>
</organism>
<dbReference type="InterPro" id="IPR015421">
    <property type="entry name" value="PyrdxlP-dep_Trfase_major"/>
</dbReference>
<dbReference type="InterPro" id="IPR015422">
    <property type="entry name" value="PyrdxlP-dep_Trfase_small"/>
</dbReference>
<evidence type="ECO:0000256" key="3">
    <source>
        <dbReference type="ARBA" id="ARBA00022576"/>
    </source>
</evidence>
<dbReference type="GO" id="GO:0019491">
    <property type="term" value="P:ectoine biosynthetic process"/>
    <property type="evidence" value="ECO:0007669"/>
    <property type="project" value="UniProtKB-UniPathway"/>
</dbReference>
<evidence type="ECO:0000256" key="7">
    <source>
        <dbReference type="RuleBase" id="RU365034"/>
    </source>
</evidence>
<dbReference type="GO" id="GO:0047307">
    <property type="term" value="F:diaminobutyrate-pyruvate transaminase activity"/>
    <property type="evidence" value="ECO:0007669"/>
    <property type="project" value="InterPro"/>
</dbReference>
<dbReference type="SUPFAM" id="SSF53383">
    <property type="entry name" value="PLP-dependent transferases"/>
    <property type="match status" value="1"/>
</dbReference>
<dbReference type="InterPro" id="IPR049704">
    <property type="entry name" value="Aminotrans_3_PPA_site"/>
</dbReference>
<dbReference type="NCBIfam" id="NF006733">
    <property type="entry name" value="PRK09264.1"/>
    <property type="match status" value="1"/>
</dbReference>
<evidence type="ECO:0000256" key="6">
    <source>
        <dbReference type="RuleBase" id="RU003560"/>
    </source>
</evidence>
<dbReference type="Pfam" id="PF00202">
    <property type="entry name" value="Aminotran_3"/>
    <property type="match status" value="1"/>
</dbReference>
<sequence length="425" mass="47075">MRIFEQLESEVRGYVRSFPAIFDTAKGSFLYDDQGNKYIDFFAGAGTLNYGHNNPAFNRALIEYLERDGIVHGLDKATVAKKNFLQKFYDTILAPRNLEYKVQFTGPTGTNAVETALKLARMVKRRSTVISFTNGYHGLTMGSLAVTGNNFYRDEFFGVRSNTAFMPYDGYFGKDVNTIDYLRRFLTDGSSGVDLPAAFIVETVQGEGGVNVASDEWLQGLEALSRELDILLIIDDIQVGNGRTGTFFSFERAGIKPDMVTLSKSVGGGLPLALLLMRPDLDQWKPGEHTGTFRGNNLAFVAATEALAYWENDDLSEAVRYKGAIMKEELDRIAAKFPDLESEVRGVGMVWGLELPRTGFAGELSKECFENGMVIETAGADDQVLKFLPALTIEEETLREGFGIIEKAIDTLLTRKQALRSGAVR</sequence>
<dbReference type="InterPro" id="IPR004637">
    <property type="entry name" value="Dat"/>
</dbReference>
<dbReference type="PROSITE" id="PS00600">
    <property type="entry name" value="AA_TRANSFER_CLASS_3"/>
    <property type="match status" value="1"/>
</dbReference>
<dbReference type="EMBL" id="QPJY01000002">
    <property type="protein sequence ID" value="RCX32323.1"/>
    <property type="molecule type" value="Genomic_DNA"/>
</dbReference>
<dbReference type="GO" id="GO:0045303">
    <property type="term" value="F:diaminobutyrate-2-oxoglutarate transaminase activity"/>
    <property type="evidence" value="ECO:0007669"/>
    <property type="project" value="UniProtKB-EC"/>
</dbReference>
<keyword evidence="3 7" id="KW-0032">Aminotransferase</keyword>
<keyword evidence="4 7" id="KW-0808">Transferase</keyword>
<dbReference type="NCBIfam" id="TIGR00709">
    <property type="entry name" value="dat"/>
    <property type="match status" value="1"/>
</dbReference>
<evidence type="ECO:0000256" key="5">
    <source>
        <dbReference type="ARBA" id="ARBA00022898"/>
    </source>
</evidence>
<evidence type="ECO:0000313" key="8">
    <source>
        <dbReference type="EMBL" id="RCX32323.1"/>
    </source>
</evidence>
<name>A0A369CF71_9GAMM</name>
<comment type="function">
    <text evidence="7">Catalyzes reversively the conversion of L-aspartate beta-semialdehyde (ASA) to L-2,4-diaminobutyrate (DABA) by transamination with L-glutamate.</text>
</comment>
<dbReference type="InterPro" id="IPR005814">
    <property type="entry name" value="Aminotrans_3"/>
</dbReference>
<dbReference type="PIRSF" id="PIRSF000521">
    <property type="entry name" value="Transaminase_4ab_Lys_Orn"/>
    <property type="match status" value="1"/>
</dbReference>
<comment type="caution">
    <text evidence="8">The sequence shown here is derived from an EMBL/GenBank/DDBJ whole genome shotgun (WGS) entry which is preliminary data.</text>
</comment>
<comment type="similarity">
    <text evidence="2 6">Belongs to the class-III pyridoxal-phosphate-dependent aminotransferase family.</text>
</comment>
<dbReference type="AlphaFoldDB" id="A0A369CF71"/>
<dbReference type="InterPro" id="IPR015424">
    <property type="entry name" value="PyrdxlP-dep_Trfase"/>
</dbReference>
<accession>A0A369CF71</accession>
<dbReference type="FunFam" id="3.40.640.10:FF:000004">
    <property type="entry name" value="Acetylornithine aminotransferase"/>
    <property type="match status" value="1"/>
</dbReference>
<evidence type="ECO:0000256" key="2">
    <source>
        <dbReference type="ARBA" id="ARBA00008954"/>
    </source>
</evidence>
<dbReference type="UniPathway" id="UPA00067">
    <property type="reaction ID" value="UER00121"/>
</dbReference>
<dbReference type="RefSeq" id="WP_114279119.1">
    <property type="nucleotide sequence ID" value="NZ_QPJY01000002.1"/>
</dbReference>
<keyword evidence="5 6" id="KW-0663">Pyridoxal phosphate</keyword>
<dbReference type="Proteomes" id="UP000252707">
    <property type="component" value="Unassembled WGS sequence"/>
</dbReference>
<dbReference type="CDD" id="cd00610">
    <property type="entry name" value="OAT_like"/>
    <property type="match status" value="1"/>
</dbReference>
<evidence type="ECO:0000256" key="1">
    <source>
        <dbReference type="ARBA" id="ARBA00001933"/>
    </source>
</evidence>
<dbReference type="PANTHER" id="PTHR43552">
    <property type="entry name" value="DIAMINOBUTYRATE--2-OXOGLUTARATE AMINOTRANSFERASE"/>
    <property type="match status" value="1"/>
</dbReference>
<comment type="catalytic activity">
    <reaction evidence="7">
        <text>L-2,4-diaminobutanoate + 2-oxoglutarate = L-aspartate 4-semialdehyde + L-glutamate</text>
        <dbReference type="Rhea" id="RHEA:11160"/>
        <dbReference type="ChEBI" id="CHEBI:16810"/>
        <dbReference type="ChEBI" id="CHEBI:29985"/>
        <dbReference type="ChEBI" id="CHEBI:58761"/>
        <dbReference type="ChEBI" id="CHEBI:537519"/>
        <dbReference type="EC" id="2.6.1.76"/>
    </reaction>
</comment>
<keyword evidence="9" id="KW-1185">Reference proteome</keyword>
<dbReference type="InterPro" id="IPR012773">
    <property type="entry name" value="Ectoine_EctB"/>
</dbReference>
<dbReference type="PANTHER" id="PTHR43552:SF2">
    <property type="entry name" value="DIAMINOBUTYRATE--2-OXOGLUTARATE TRANSAMINASE"/>
    <property type="match status" value="1"/>
</dbReference>
<dbReference type="GO" id="GO:0030170">
    <property type="term" value="F:pyridoxal phosphate binding"/>
    <property type="evidence" value="ECO:0007669"/>
    <property type="project" value="InterPro"/>
</dbReference>
<comment type="pathway">
    <text evidence="7">Amine and polyamine biosynthesis; ectoine biosynthesis; L-ectoine from L-aspartate 4-semialdehyde: step 1/3.</text>
</comment>
<evidence type="ECO:0000313" key="9">
    <source>
        <dbReference type="Proteomes" id="UP000252707"/>
    </source>
</evidence>
<protein>
    <recommendedName>
        <fullName evidence="7">Diaminobutyrate--2-oxoglutarate transaminase</fullName>
        <ecNumber evidence="7">2.6.1.76</ecNumber>
    </recommendedName>
    <alternativeName>
        <fullName evidence="7">DABA aminotransferase</fullName>
    </alternativeName>
</protein>
<dbReference type="EC" id="2.6.1.76" evidence="7"/>
<dbReference type="NCBIfam" id="TIGR02407">
    <property type="entry name" value="ectoine_ectB"/>
    <property type="match status" value="1"/>
</dbReference>
<dbReference type="OrthoDB" id="9770449at2"/>
<reference evidence="8 9" key="1">
    <citation type="submission" date="2018-07" db="EMBL/GenBank/DDBJ databases">
        <title>Genomic Encyclopedia of Type Strains, Phase IV (KMG-IV): sequencing the most valuable type-strain genomes for metagenomic binning, comparative biology and taxonomic classification.</title>
        <authorList>
            <person name="Goeker M."/>
        </authorList>
    </citation>
    <scope>NUCLEOTIDE SEQUENCE [LARGE SCALE GENOMIC DNA]</scope>
    <source>
        <strain evidence="8 9">DSM 26407</strain>
    </source>
</reference>
<evidence type="ECO:0000256" key="4">
    <source>
        <dbReference type="ARBA" id="ARBA00022679"/>
    </source>
</evidence>
<comment type="cofactor">
    <cofactor evidence="1 7">
        <name>pyridoxal 5'-phosphate</name>
        <dbReference type="ChEBI" id="CHEBI:597326"/>
    </cofactor>
</comment>
<dbReference type="Gene3D" id="3.40.640.10">
    <property type="entry name" value="Type I PLP-dependent aspartate aminotransferase-like (Major domain)"/>
    <property type="match status" value="1"/>
</dbReference>